<gene>
    <name evidence="2" type="ORF">F8C67_07890</name>
</gene>
<feature type="domain" description="GSCFA" evidence="1">
    <location>
        <begin position="63"/>
        <end position="296"/>
    </location>
</feature>
<evidence type="ECO:0000259" key="1">
    <source>
        <dbReference type="Pfam" id="PF08885"/>
    </source>
</evidence>
<organism evidence="2 3">
    <name type="scientific">Phaeocystidibacter luteus</name>
    <dbReference type="NCBI Taxonomy" id="911197"/>
    <lineage>
        <taxon>Bacteria</taxon>
        <taxon>Pseudomonadati</taxon>
        <taxon>Bacteroidota</taxon>
        <taxon>Flavobacteriia</taxon>
        <taxon>Flavobacteriales</taxon>
        <taxon>Phaeocystidibacteraceae</taxon>
        <taxon>Phaeocystidibacter</taxon>
    </lineage>
</organism>
<dbReference type="OrthoDB" id="9807687at2"/>
<accession>A0A6N6RKH2</accession>
<dbReference type="InterPro" id="IPR014982">
    <property type="entry name" value="GSCFA"/>
</dbReference>
<keyword evidence="3" id="KW-1185">Reference proteome</keyword>
<dbReference type="EMBL" id="WBVO01000005">
    <property type="protein sequence ID" value="KAB2810145.1"/>
    <property type="molecule type" value="Genomic_DNA"/>
</dbReference>
<reference evidence="2 3" key="1">
    <citation type="submission" date="2019-09" db="EMBL/GenBank/DDBJ databases">
        <title>Genomes of family Cryomorphaceae.</title>
        <authorList>
            <person name="Bowman J.P."/>
        </authorList>
    </citation>
    <scope>NUCLEOTIDE SEQUENCE [LARGE SCALE GENOMIC DNA]</scope>
    <source>
        <strain evidence="2 3">LMG 25704</strain>
    </source>
</reference>
<sequence>MHTLQHQPHVQTLISVARRPSSIVSRLKCLLFHPPILYLYFVKFRTELSPSPFSVSIKHDHPILSIGSCFANHILEKLRDYKFPVQVNPFGTTYNPLSIADQLTAIHRKRVYDVVDLEKYRDSWISFDHHGSFASPTSKGAIDLISNRLESAQNKVGKYRWTILSLGTAWAWFKEGKVVNNCHQIPEREFDFRLLSIDEMHKALSATISNWQESHPNHVFLITVSPVRHLRSGLMENNRSKARLLEVAHLLNDEFEFVHYYPSYELILDDLRDYRFYDHSLTHPSQQAIEYVWEHFQGTFFDSNTTNTLESFDGFRKALYHRPRQTSGPAFDGHLKSLEKKFEAWIQRWPDADWREEKLRWNELIRMS</sequence>
<dbReference type="Proteomes" id="UP000468650">
    <property type="component" value="Unassembled WGS sequence"/>
</dbReference>
<name>A0A6N6RKH2_9FLAO</name>
<dbReference type="Pfam" id="PF08885">
    <property type="entry name" value="GSCFA"/>
    <property type="match status" value="1"/>
</dbReference>
<comment type="caution">
    <text evidence="2">The sequence shown here is derived from an EMBL/GenBank/DDBJ whole genome shotgun (WGS) entry which is preliminary data.</text>
</comment>
<evidence type="ECO:0000313" key="3">
    <source>
        <dbReference type="Proteomes" id="UP000468650"/>
    </source>
</evidence>
<dbReference type="AlphaFoldDB" id="A0A6N6RKH2"/>
<evidence type="ECO:0000313" key="2">
    <source>
        <dbReference type="EMBL" id="KAB2810145.1"/>
    </source>
</evidence>
<proteinExistence type="predicted"/>
<protein>
    <submittedName>
        <fullName evidence="2">GSCFA domain-containing protein</fullName>
    </submittedName>
</protein>